<dbReference type="GO" id="GO:0003676">
    <property type="term" value="F:nucleic acid binding"/>
    <property type="evidence" value="ECO:0007669"/>
    <property type="project" value="InterPro"/>
</dbReference>
<evidence type="ECO:0000313" key="2">
    <source>
        <dbReference type="Proteomes" id="UP000276133"/>
    </source>
</evidence>
<dbReference type="InterPro" id="IPR036397">
    <property type="entry name" value="RNaseH_sf"/>
</dbReference>
<evidence type="ECO:0000313" key="1">
    <source>
        <dbReference type="EMBL" id="RNA41787.1"/>
    </source>
</evidence>
<dbReference type="Proteomes" id="UP000276133">
    <property type="component" value="Unassembled WGS sequence"/>
</dbReference>
<organism evidence="1 2">
    <name type="scientific">Brachionus plicatilis</name>
    <name type="common">Marine rotifer</name>
    <name type="synonym">Brachionus muelleri</name>
    <dbReference type="NCBI Taxonomy" id="10195"/>
    <lineage>
        <taxon>Eukaryota</taxon>
        <taxon>Metazoa</taxon>
        <taxon>Spiralia</taxon>
        <taxon>Gnathifera</taxon>
        <taxon>Rotifera</taxon>
        <taxon>Eurotatoria</taxon>
        <taxon>Monogononta</taxon>
        <taxon>Pseudotrocha</taxon>
        <taxon>Ploima</taxon>
        <taxon>Brachionidae</taxon>
        <taxon>Brachionus</taxon>
    </lineage>
</organism>
<accession>A0A3M7T1G2</accession>
<proteinExistence type="predicted"/>
<protein>
    <submittedName>
        <fullName evidence="1">Uncharacterized protein</fullName>
    </submittedName>
</protein>
<reference evidence="1 2" key="1">
    <citation type="journal article" date="2018" name="Sci. Rep.">
        <title>Genomic signatures of local adaptation to the degree of environmental predictability in rotifers.</title>
        <authorList>
            <person name="Franch-Gras L."/>
            <person name="Hahn C."/>
            <person name="Garcia-Roger E.M."/>
            <person name="Carmona M.J."/>
            <person name="Serra M."/>
            <person name="Gomez A."/>
        </authorList>
    </citation>
    <scope>NUCLEOTIDE SEQUENCE [LARGE SCALE GENOMIC DNA]</scope>
    <source>
        <strain evidence="1">HYR1</strain>
    </source>
</reference>
<dbReference type="Gene3D" id="3.30.420.10">
    <property type="entry name" value="Ribonuclease H-like superfamily/Ribonuclease H"/>
    <property type="match status" value="1"/>
</dbReference>
<gene>
    <name evidence="1" type="ORF">BpHYR1_051300</name>
</gene>
<comment type="caution">
    <text evidence="1">The sequence shown here is derived from an EMBL/GenBank/DDBJ whole genome shotgun (WGS) entry which is preliminary data.</text>
</comment>
<name>A0A3M7T1G2_BRAPC</name>
<sequence>MYPEEIVPTLVLIQIKAMRARQYRLKKRQNAFIRDISFVDKAVLKKTKLKFRRVAQVLEKLLLKSEEFSRLSLACQPFLIIEKSSQDFFLFLLKYTGCQKIAEKPRSRKISKPSCIGVREKSSLKLFTSNLNQHSYKYILEYYLLPFVRTKFSREELDRCFLIQDNARSIILTYVLAF</sequence>
<dbReference type="EMBL" id="REGN01000457">
    <property type="protein sequence ID" value="RNA41787.1"/>
    <property type="molecule type" value="Genomic_DNA"/>
</dbReference>
<keyword evidence="2" id="KW-1185">Reference proteome</keyword>
<dbReference type="AlphaFoldDB" id="A0A3M7T1G2"/>